<feature type="region of interest" description="Disordered" evidence="1">
    <location>
        <begin position="498"/>
        <end position="526"/>
    </location>
</feature>
<dbReference type="Proteomes" id="UP001597510">
    <property type="component" value="Unassembled WGS sequence"/>
</dbReference>
<evidence type="ECO:0000259" key="3">
    <source>
        <dbReference type="Pfam" id="PF18990"/>
    </source>
</evidence>
<dbReference type="EMBL" id="JBHULC010000021">
    <property type="protein sequence ID" value="MFD2522761.1"/>
    <property type="molecule type" value="Genomic_DNA"/>
</dbReference>
<sequence>MRVSFCVLFIFIQLNTFAQQWLGISSSNYAGTYGIYANPANVVDSRYKFFINLAGANADIINNYASWGAPYSIIGLMTNTVSSANRASNGRVLYRNTYTEEAVNNKNSTAFFGTDARGPSLMFNLEKAKMAIGLTTRMRVITNLNNTTASIASSFVNGTIRPSIYDIPQDNNHFSANLNGYAEMGLTVGKIIREQEEHFLKVGLTAKRVNALLNVHYITEDIDFTIKPVPAQPRRQIVDIANASGTFGLTNSAAMNIAGFSPKWLFGNAPAGYGYGLDIGFVYEYRPEYRKYKVKLKDGWTTDGTKNKYLYRFSMALVDFGRMSFKGDNLVYQTNAVNINTVIQPGTFNKINSPERLMEQMNTAFNWTDVDYTHAFKVPLPTVISTSFDYAFSEKLYVNATWIQSVRETKGIGMNQPSLIAVIPRWESRWFEVSMPLSLQNGYRNLSMGLAGRAGPLFVGTDNLPGVLNIGKPRGINSYFGLFIPIYRTLPDSPNPCYEERRPRWGQGMRDAMKKRKQRRQWNRIR</sequence>
<keyword evidence="2" id="KW-0732">Signal</keyword>
<feature type="chain" id="PRO_5046794218" evidence="2">
    <location>
        <begin position="19"/>
        <end position="526"/>
    </location>
</feature>
<evidence type="ECO:0000313" key="4">
    <source>
        <dbReference type="EMBL" id="MFD2522761.1"/>
    </source>
</evidence>
<feature type="signal peptide" evidence="2">
    <location>
        <begin position="1"/>
        <end position="18"/>
    </location>
</feature>
<protein>
    <submittedName>
        <fullName evidence="4">DUF5723 family protein</fullName>
    </submittedName>
</protein>
<gene>
    <name evidence="4" type="ORF">ACFSR2_17815</name>
</gene>
<dbReference type="RefSeq" id="WP_340237855.1">
    <property type="nucleotide sequence ID" value="NZ_JBBEWC010000008.1"/>
</dbReference>
<proteinExistence type="predicted"/>
<reference evidence="5" key="1">
    <citation type="journal article" date="2019" name="Int. J. Syst. Evol. Microbiol.">
        <title>The Global Catalogue of Microorganisms (GCM) 10K type strain sequencing project: providing services to taxonomists for standard genome sequencing and annotation.</title>
        <authorList>
            <consortium name="The Broad Institute Genomics Platform"/>
            <consortium name="The Broad Institute Genome Sequencing Center for Infectious Disease"/>
            <person name="Wu L."/>
            <person name="Ma J."/>
        </authorList>
    </citation>
    <scope>NUCLEOTIDE SEQUENCE [LARGE SCALE GENOMIC DNA]</scope>
    <source>
        <strain evidence="5">KCTC 52344</strain>
    </source>
</reference>
<evidence type="ECO:0000313" key="5">
    <source>
        <dbReference type="Proteomes" id="UP001597510"/>
    </source>
</evidence>
<comment type="caution">
    <text evidence="4">The sequence shown here is derived from an EMBL/GenBank/DDBJ whole genome shotgun (WGS) entry which is preliminary data.</text>
</comment>
<dbReference type="InterPro" id="IPR043781">
    <property type="entry name" value="DUF5723"/>
</dbReference>
<keyword evidence="5" id="KW-1185">Reference proteome</keyword>
<accession>A0ABW5J9Q6</accession>
<dbReference type="Pfam" id="PF18990">
    <property type="entry name" value="DUF5723"/>
    <property type="match status" value="1"/>
</dbReference>
<name>A0ABW5J9Q6_9BACT</name>
<evidence type="ECO:0000256" key="1">
    <source>
        <dbReference type="SAM" id="MobiDB-lite"/>
    </source>
</evidence>
<organism evidence="4 5">
    <name type="scientific">Emticicia soli</name>
    <dbReference type="NCBI Taxonomy" id="2027878"/>
    <lineage>
        <taxon>Bacteria</taxon>
        <taxon>Pseudomonadati</taxon>
        <taxon>Bacteroidota</taxon>
        <taxon>Cytophagia</taxon>
        <taxon>Cytophagales</taxon>
        <taxon>Leadbetterellaceae</taxon>
        <taxon>Emticicia</taxon>
    </lineage>
</organism>
<feature type="domain" description="DUF5723" evidence="3">
    <location>
        <begin position="39"/>
        <end position="462"/>
    </location>
</feature>
<evidence type="ECO:0000256" key="2">
    <source>
        <dbReference type="SAM" id="SignalP"/>
    </source>
</evidence>
<feature type="compositionally biased region" description="Basic residues" evidence="1">
    <location>
        <begin position="513"/>
        <end position="526"/>
    </location>
</feature>